<evidence type="ECO:0000313" key="5">
    <source>
        <dbReference type="EMBL" id="SVA17527.1"/>
    </source>
</evidence>
<keyword evidence="1" id="KW-0479">Metal-binding</keyword>
<keyword evidence="2" id="KW-0408">Iron</keyword>
<evidence type="ECO:0000256" key="1">
    <source>
        <dbReference type="ARBA" id="ARBA00022723"/>
    </source>
</evidence>
<dbReference type="Pfam" id="PF00384">
    <property type="entry name" value="Molybdopterin"/>
    <property type="match status" value="1"/>
</dbReference>
<dbReference type="EMBL" id="UINC01004881">
    <property type="protein sequence ID" value="SVA17527.1"/>
    <property type="molecule type" value="Genomic_DNA"/>
</dbReference>
<dbReference type="SUPFAM" id="SSF50692">
    <property type="entry name" value="ADC-like"/>
    <property type="match status" value="1"/>
</dbReference>
<dbReference type="Gene3D" id="3.40.50.740">
    <property type="match status" value="1"/>
</dbReference>
<evidence type="ECO:0000256" key="2">
    <source>
        <dbReference type="ARBA" id="ARBA00023004"/>
    </source>
</evidence>
<name>A0A381TRJ7_9ZZZZ</name>
<evidence type="ECO:0000259" key="4">
    <source>
        <dbReference type="PROSITE" id="PS51669"/>
    </source>
</evidence>
<dbReference type="PANTHER" id="PTHR43742">
    <property type="entry name" value="TRIMETHYLAMINE-N-OXIDE REDUCTASE"/>
    <property type="match status" value="1"/>
</dbReference>
<dbReference type="GO" id="GO:0046872">
    <property type="term" value="F:metal ion binding"/>
    <property type="evidence" value="ECO:0007669"/>
    <property type="project" value="UniProtKB-KW"/>
</dbReference>
<dbReference type="AlphaFoldDB" id="A0A381TRJ7"/>
<dbReference type="InterPro" id="IPR006963">
    <property type="entry name" value="Mopterin_OxRdtase_4Fe-4S_dom"/>
</dbReference>
<sequence length="614" mass="68842">MCGLVITTTNGKIDKIEGDKKDPLSHGYICPKALAYKDLHEDSDRLKFPIKKVKGNWEKISWEEAFGFVSDRLVDIQEKYGNNAVGVYQGNPSVHNYGTLLYAPAFINGLGTRNRFSASTVDQIPHQFAAYQMFGHQLLVPIPDIDRTQYMIVIGGNPVVSNGSLMSAPDVKNRLKAIQERNGKFIVIDPRKTETAMIADHHYFIKPGTDVYFLIGLIQEVINNEWMKLGHLETVTKNLDHFLNAIPQIELDTISNITGISSLAIQEIAKDFCKAESAVCYGRMGTCTQRFGGTVHWLINILNIITGNMDSPGGAMFTTPAFDTLANPRTRGHYNKGQSRVRKIPEFAGEYPAVTMADEILVEGAEQIRAMVTSAGNPVLSVPGGKKLDQAFSGLEFMVSIDYYINETTRYADLILPPALNLHGGHFDIIFNVLSVRNTVKYSKAVFPKESGTKYDWEIFIELTERIAQKKGKKYPKLNHLLSRRFGPEWLLDLGIRLGEYGSLKSFSKWNGLSLNKIKKQVHGVDLGPLKLCLPQRLFTSDKKIDLSPSIIVDDLTRVKSYLGQSEQNGDLTLIGRRQLRSNNSWMHNCRSLMRGKNRFLLLINPLDAESRSI</sequence>
<organism evidence="5">
    <name type="scientific">marine metagenome</name>
    <dbReference type="NCBI Taxonomy" id="408172"/>
    <lineage>
        <taxon>unclassified sequences</taxon>
        <taxon>metagenomes</taxon>
        <taxon>ecological metagenomes</taxon>
    </lineage>
</organism>
<dbReference type="GO" id="GO:0016491">
    <property type="term" value="F:oxidoreductase activity"/>
    <property type="evidence" value="ECO:0007669"/>
    <property type="project" value="InterPro"/>
</dbReference>
<feature type="domain" description="4Fe-4S Mo/W bis-MGD-type" evidence="4">
    <location>
        <begin position="1"/>
        <end position="44"/>
    </location>
</feature>
<dbReference type="InterPro" id="IPR050612">
    <property type="entry name" value="Prok_Mopterin_Oxidored"/>
</dbReference>
<dbReference type="PROSITE" id="PS51669">
    <property type="entry name" value="4FE4S_MOW_BIS_MGD"/>
    <property type="match status" value="1"/>
</dbReference>
<feature type="non-terminal residue" evidence="5">
    <location>
        <position position="614"/>
    </location>
</feature>
<protein>
    <recommendedName>
        <fullName evidence="4">4Fe-4S Mo/W bis-MGD-type domain-containing protein</fullName>
    </recommendedName>
</protein>
<dbReference type="SUPFAM" id="SSF53706">
    <property type="entry name" value="Formate dehydrogenase/DMSO reductase, domains 1-3"/>
    <property type="match status" value="1"/>
</dbReference>
<dbReference type="InterPro" id="IPR006656">
    <property type="entry name" value="Mopterin_OxRdtase"/>
</dbReference>
<dbReference type="InterPro" id="IPR009010">
    <property type="entry name" value="Asp_de-COase-like_dom_sf"/>
</dbReference>
<accession>A0A381TRJ7</accession>
<dbReference type="Gene3D" id="3.40.228.10">
    <property type="entry name" value="Dimethylsulfoxide Reductase, domain 2"/>
    <property type="match status" value="1"/>
</dbReference>
<dbReference type="GO" id="GO:0051536">
    <property type="term" value="F:iron-sulfur cluster binding"/>
    <property type="evidence" value="ECO:0007669"/>
    <property type="project" value="UniProtKB-KW"/>
</dbReference>
<gene>
    <name evidence="5" type="ORF">METZ01_LOCUS70381</name>
</gene>
<evidence type="ECO:0000256" key="3">
    <source>
        <dbReference type="ARBA" id="ARBA00023014"/>
    </source>
</evidence>
<reference evidence="5" key="1">
    <citation type="submission" date="2018-05" db="EMBL/GenBank/DDBJ databases">
        <authorList>
            <person name="Lanie J.A."/>
            <person name="Ng W.-L."/>
            <person name="Kazmierczak K.M."/>
            <person name="Andrzejewski T.M."/>
            <person name="Davidsen T.M."/>
            <person name="Wayne K.J."/>
            <person name="Tettelin H."/>
            <person name="Glass J.I."/>
            <person name="Rusch D."/>
            <person name="Podicherti R."/>
            <person name="Tsui H.-C.T."/>
            <person name="Winkler M.E."/>
        </authorList>
    </citation>
    <scope>NUCLEOTIDE SEQUENCE</scope>
</reference>
<keyword evidence="3" id="KW-0411">Iron-sulfur</keyword>
<proteinExistence type="predicted"/>
<dbReference type="Gene3D" id="2.20.25.90">
    <property type="entry name" value="ADC-like domains"/>
    <property type="match status" value="1"/>
</dbReference>
<dbReference type="PANTHER" id="PTHR43742:SF2">
    <property type="entry name" value="ASSIMILATORY NITRATE REDUCTASE CATALYTIC SUBUNIT"/>
    <property type="match status" value="1"/>
</dbReference>
<dbReference type="Pfam" id="PF04879">
    <property type="entry name" value="Molybdop_Fe4S4"/>
    <property type="match status" value="1"/>
</dbReference>